<keyword evidence="2" id="KW-1185">Reference proteome</keyword>
<name>A0ACB7RUP1_HYAAI</name>
<organism evidence="1 2">
    <name type="scientific">Hyalomma asiaticum</name>
    <name type="common">Tick</name>
    <dbReference type="NCBI Taxonomy" id="266040"/>
    <lineage>
        <taxon>Eukaryota</taxon>
        <taxon>Metazoa</taxon>
        <taxon>Ecdysozoa</taxon>
        <taxon>Arthropoda</taxon>
        <taxon>Chelicerata</taxon>
        <taxon>Arachnida</taxon>
        <taxon>Acari</taxon>
        <taxon>Parasitiformes</taxon>
        <taxon>Ixodida</taxon>
        <taxon>Ixodoidea</taxon>
        <taxon>Ixodidae</taxon>
        <taxon>Hyalomminae</taxon>
        <taxon>Hyalomma</taxon>
    </lineage>
</organism>
<gene>
    <name evidence="1" type="ORF">HPB50_007130</name>
</gene>
<evidence type="ECO:0000313" key="1">
    <source>
        <dbReference type="EMBL" id="KAH6925559.1"/>
    </source>
</evidence>
<sequence length="160" mass="16560">MKLVLLLAFIIVLGCAHADDKDCPELDCKKEGPSCVVVKDDGSKCGRCSCNGTAGADTDSKHKAESGSEPSVEDTKNATTAGTVAEDANSNKTTAVSKTKDKSQSKPEAAAQGKEGATSDAASSSDHSPCKDCPEHCMITMFKGKCTGCVQVDDIDAECH</sequence>
<dbReference type="Proteomes" id="UP000821845">
    <property type="component" value="Chromosome 7"/>
</dbReference>
<dbReference type="EMBL" id="CM023487">
    <property type="protein sequence ID" value="KAH6925559.1"/>
    <property type="molecule type" value="Genomic_DNA"/>
</dbReference>
<protein>
    <submittedName>
        <fullName evidence="1">Uncharacterized protein</fullName>
    </submittedName>
</protein>
<proteinExistence type="predicted"/>
<comment type="caution">
    <text evidence="1">The sequence shown here is derived from an EMBL/GenBank/DDBJ whole genome shotgun (WGS) entry which is preliminary data.</text>
</comment>
<evidence type="ECO:0000313" key="2">
    <source>
        <dbReference type="Proteomes" id="UP000821845"/>
    </source>
</evidence>
<accession>A0ACB7RUP1</accession>
<reference evidence="1" key="1">
    <citation type="submission" date="2020-05" db="EMBL/GenBank/DDBJ databases">
        <title>Large-scale comparative analyses of tick genomes elucidate their genetic diversity and vector capacities.</title>
        <authorList>
            <person name="Jia N."/>
            <person name="Wang J."/>
            <person name="Shi W."/>
            <person name="Du L."/>
            <person name="Sun Y."/>
            <person name="Zhan W."/>
            <person name="Jiang J."/>
            <person name="Wang Q."/>
            <person name="Zhang B."/>
            <person name="Ji P."/>
            <person name="Sakyi L.B."/>
            <person name="Cui X."/>
            <person name="Yuan T."/>
            <person name="Jiang B."/>
            <person name="Yang W."/>
            <person name="Lam T.T.-Y."/>
            <person name="Chang Q."/>
            <person name="Ding S."/>
            <person name="Wang X."/>
            <person name="Zhu J."/>
            <person name="Ruan X."/>
            <person name="Zhao L."/>
            <person name="Wei J."/>
            <person name="Que T."/>
            <person name="Du C."/>
            <person name="Cheng J."/>
            <person name="Dai P."/>
            <person name="Han X."/>
            <person name="Huang E."/>
            <person name="Gao Y."/>
            <person name="Liu J."/>
            <person name="Shao H."/>
            <person name="Ye R."/>
            <person name="Li L."/>
            <person name="Wei W."/>
            <person name="Wang X."/>
            <person name="Wang C."/>
            <person name="Yang T."/>
            <person name="Huo Q."/>
            <person name="Li W."/>
            <person name="Guo W."/>
            <person name="Chen H."/>
            <person name="Zhou L."/>
            <person name="Ni X."/>
            <person name="Tian J."/>
            <person name="Zhou Y."/>
            <person name="Sheng Y."/>
            <person name="Liu T."/>
            <person name="Pan Y."/>
            <person name="Xia L."/>
            <person name="Li J."/>
            <person name="Zhao F."/>
            <person name="Cao W."/>
        </authorList>
    </citation>
    <scope>NUCLEOTIDE SEQUENCE</scope>
    <source>
        <strain evidence="1">Hyas-2018</strain>
    </source>
</reference>